<dbReference type="GO" id="GO:0006508">
    <property type="term" value="P:proteolysis"/>
    <property type="evidence" value="ECO:0007669"/>
    <property type="project" value="UniProtKB-KW"/>
</dbReference>
<evidence type="ECO:0000256" key="1">
    <source>
        <dbReference type="SAM" id="MobiDB-lite"/>
    </source>
</evidence>
<keyword evidence="6" id="KW-0378">Hydrolase</keyword>
<dbReference type="Pfam" id="PF01841">
    <property type="entry name" value="Transglut_core"/>
    <property type="match status" value="1"/>
</dbReference>
<dbReference type="SUPFAM" id="SSF54001">
    <property type="entry name" value="Cysteine proteinases"/>
    <property type="match status" value="1"/>
</dbReference>
<dbReference type="AlphaFoldDB" id="A0A7W3JGS9"/>
<keyword evidence="2" id="KW-0812">Transmembrane</keyword>
<feature type="transmembrane region" description="Helical" evidence="2">
    <location>
        <begin position="633"/>
        <end position="665"/>
    </location>
</feature>
<dbReference type="InterPro" id="IPR052901">
    <property type="entry name" value="Bact_TGase-like"/>
</dbReference>
<protein>
    <submittedName>
        <fullName evidence="5 6">Cysteine protease</fullName>
    </submittedName>
</protein>
<dbReference type="InterPro" id="IPR002931">
    <property type="entry name" value="Transglutaminase-like"/>
</dbReference>
<evidence type="ECO:0000313" key="7">
    <source>
        <dbReference type="Proteomes" id="UP000321154"/>
    </source>
</evidence>
<dbReference type="GO" id="GO:0008233">
    <property type="term" value="F:peptidase activity"/>
    <property type="evidence" value="ECO:0007669"/>
    <property type="project" value="UniProtKB-KW"/>
</dbReference>
<dbReference type="EMBL" id="JACGWW010000001">
    <property type="protein sequence ID" value="MBA8812571.1"/>
    <property type="molecule type" value="Genomic_DNA"/>
</dbReference>
<dbReference type="OrthoDB" id="3651060at2"/>
<dbReference type="PANTHER" id="PTHR42736:SF1">
    <property type="entry name" value="PROTEIN-GLUTAMINE GAMMA-GLUTAMYLTRANSFERASE"/>
    <property type="match status" value="1"/>
</dbReference>
<proteinExistence type="predicted"/>
<dbReference type="Pfam" id="PF11992">
    <property type="entry name" value="TgpA_N"/>
    <property type="match status" value="1"/>
</dbReference>
<keyword evidence="2" id="KW-1133">Transmembrane helix</keyword>
<comment type="caution">
    <text evidence="6">The sequence shown here is derived from an EMBL/GenBank/DDBJ whole genome shotgun (WGS) entry which is preliminary data.</text>
</comment>
<feature type="domain" description="Protein-glutamine gamma-glutamyltransferase TgpA N-terminal" evidence="4">
    <location>
        <begin position="38"/>
        <end position="428"/>
    </location>
</feature>
<dbReference type="InterPro" id="IPR021878">
    <property type="entry name" value="TgpA_N"/>
</dbReference>
<name>A0A7W3JGS9_9MICO</name>
<evidence type="ECO:0000313" key="6">
    <source>
        <dbReference type="EMBL" id="MBA8812571.1"/>
    </source>
</evidence>
<feature type="transmembrane region" description="Helical" evidence="2">
    <location>
        <begin position="194"/>
        <end position="213"/>
    </location>
</feature>
<dbReference type="EMBL" id="BJUV01000001">
    <property type="protein sequence ID" value="GEK81712.1"/>
    <property type="molecule type" value="Genomic_DNA"/>
</dbReference>
<feature type="transmembrane region" description="Helical" evidence="2">
    <location>
        <begin position="56"/>
        <end position="75"/>
    </location>
</feature>
<gene>
    <name evidence="6" type="ORF">FB463_000795</name>
    <name evidence="5" type="ORF">FFA01_00210</name>
</gene>
<feature type="transmembrane region" description="Helical" evidence="2">
    <location>
        <begin position="26"/>
        <end position="50"/>
    </location>
</feature>
<evidence type="ECO:0000259" key="3">
    <source>
        <dbReference type="Pfam" id="PF01841"/>
    </source>
</evidence>
<feature type="region of interest" description="Disordered" evidence="1">
    <location>
        <begin position="580"/>
        <end position="629"/>
    </location>
</feature>
<keyword evidence="6" id="KW-0645">Protease</keyword>
<evidence type="ECO:0000313" key="5">
    <source>
        <dbReference type="EMBL" id="GEK81712.1"/>
    </source>
</evidence>
<dbReference type="Proteomes" id="UP000522688">
    <property type="component" value="Unassembled WGS sequence"/>
</dbReference>
<feature type="domain" description="Transglutaminase-like" evidence="3">
    <location>
        <begin position="481"/>
        <end position="580"/>
    </location>
</feature>
<feature type="transmembrane region" description="Helical" evidence="2">
    <location>
        <begin position="82"/>
        <end position="101"/>
    </location>
</feature>
<feature type="transmembrane region" description="Helical" evidence="2">
    <location>
        <begin position="238"/>
        <end position="261"/>
    </location>
</feature>
<feature type="transmembrane region" description="Helical" evidence="2">
    <location>
        <begin position="170"/>
        <end position="188"/>
    </location>
</feature>
<accession>A0A7W3JGS9</accession>
<dbReference type="InterPro" id="IPR038765">
    <property type="entry name" value="Papain-like_cys_pep_sf"/>
</dbReference>
<keyword evidence="7" id="KW-1185">Reference proteome</keyword>
<keyword evidence="2" id="KW-0472">Membrane</keyword>
<evidence type="ECO:0000256" key="2">
    <source>
        <dbReference type="SAM" id="Phobius"/>
    </source>
</evidence>
<reference evidence="6 8" key="2">
    <citation type="submission" date="2020-07" db="EMBL/GenBank/DDBJ databases">
        <title>Sequencing the genomes of 1000 actinobacteria strains.</title>
        <authorList>
            <person name="Klenk H.-P."/>
        </authorList>
    </citation>
    <scope>NUCLEOTIDE SEQUENCE [LARGE SCALE GENOMIC DNA]</scope>
    <source>
        <strain evidence="6 8">DSM 10309</strain>
    </source>
</reference>
<reference evidence="5 7" key="1">
    <citation type="submission" date="2019-07" db="EMBL/GenBank/DDBJ databases">
        <title>Whole genome shotgun sequence of Frigoribacterium faeni NBRC 103066.</title>
        <authorList>
            <person name="Hosoyama A."/>
            <person name="Uohara A."/>
            <person name="Ohji S."/>
            <person name="Ichikawa N."/>
        </authorList>
    </citation>
    <scope>NUCLEOTIDE SEQUENCE [LARGE SCALE GENOMIC DNA]</scope>
    <source>
        <strain evidence="5 7">NBRC 103066</strain>
    </source>
</reference>
<evidence type="ECO:0000313" key="8">
    <source>
        <dbReference type="Proteomes" id="UP000522688"/>
    </source>
</evidence>
<evidence type="ECO:0000259" key="4">
    <source>
        <dbReference type="Pfam" id="PF11992"/>
    </source>
</evidence>
<dbReference type="PANTHER" id="PTHR42736">
    <property type="entry name" value="PROTEIN-GLUTAMINE GAMMA-GLUTAMYLTRANSFERASE"/>
    <property type="match status" value="1"/>
</dbReference>
<organism evidence="6 8">
    <name type="scientific">Frigoribacterium faeni</name>
    <dbReference type="NCBI Taxonomy" id="145483"/>
    <lineage>
        <taxon>Bacteria</taxon>
        <taxon>Bacillati</taxon>
        <taxon>Actinomycetota</taxon>
        <taxon>Actinomycetes</taxon>
        <taxon>Micrococcales</taxon>
        <taxon>Microbacteriaceae</taxon>
        <taxon>Frigoribacterium</taxon>
    </lineage>
</organism>
<feature type="transmembrane region" description="Helical" evidence="2">
    <location>
        <begin position="143"/>
        <end position="163"/>
    </location>
</feature>
<dbReference type="RefSeq" id="WP_146851682.1">
    <property type="nucleotide sequence ID" value="NZ_BAAAHR010000002.1"/>
</dbReference>
<dbReference type="Proteomes" id="UP000321154">
    <property type="component" value="Unassembled WGS sequence"/>
</dbReference>
<sequence>MSVRDGGEGSAATGRRTRVRRPRLRASFVTTATGLHVLAVVIAASTLWPVYRSAEFVLLVGVTVVVGAVVAVAGAASRLSSFSVLLATVLVYLVLGVPLAIPSRAVAGVLPTADGFGELLAATALGWKRLLTITLPVGSYESLLVPAFILVLLATVVGLTIALRSRRGELAVLAPVGLYLAGIVLGPQEAWSPVISGLAMLSVAIAWSVWWRLRRRRAALERSGDVARSTRSYGHRTVAARAVAGTVVTVLVSGAVAAAVVEASPSSTPRTVARTLVEQPFDPRELVSPLTRFRVYEQQPTVDSTLFTVRGLGAGQLLRLATLDTYDGVSYTVGSPRVTSESGSFDRVPSSIDQSGVDGDRTTLAVQVGAYDDVWLPTVGRLESIAFEGADGQARRDDFVYNDVSGTAAVDGGISAGDSYRVDVVLPVQPTPEQLADLTPGSATVPASADVPEALTTALADDVRGVEGTGARLQSALSALRSDGYISHGVSADEPASRSGHGSDRIAELFTDPVMIGDAEQYATAAALMAGEIGFPSRVVMGFTADGDTPTGEAATITGGDVTAWIEVDTAEFGWVALDPVPEERPIPDDQVLDPSRLERPESVVQPPPREPQVRDEQTPPQSEQDDADLPPAWVGIVVLAATIAAISGLVVGIVAAPFLVIVAVKWRRRRRRRLQADPAARITGGWQEFHDALADHGIETPVAATRSEVAAVVGGSRPAVLARVADRASFAPSAPSGDDADRVWTAVSEMRRSLDTGATRWQRLKAAVSWRSLRGYHGRTRPER</sequence>